<dbReference type="CDD" id="cd00077">
    <property type="entry name" value="HDc"/>
    <property type="match status" value="1"/>
</dbReference>
<dbReference type="Pfam" id="PF21447">
    <property type="entry name" value="Ppx-GppA_III"/>
    <property type="match status" value="1"/>
</dbReference>
<dbReference type="RefSeq" id="WP_097642381.1">
    <property type="nucleotide sequence ID" value="NZ_NQWI01000004.1"/>
</dbReference>
<dbReference type="InterPro" id="IPR030673">
    <property type="entry name" value="PyroPPase_GppA_Ppx"/>
</dbReference>
<dbReference type="Gene3D" id="3.30.420.150">
    <property type="entry name" value="Exopolyphosphatase. Domain 2"/>
    <property type="match status" value="1"/>
</dbReference>
<dbReference type="OrthoDB" id="9807195at2"/>
<accession>A0A2A6RPK0</accession>
<keyword evidence="6" id="KW-1185">Reference proteome</keyword>
<dbReference type="PANTHER" id="PTHR30005:SF0">
    <property type="entry name" value="RETROGRADE REGULATION PROTEIN 2"/>
    <property type="match status" value="1"/>
</dbReference>
<dbReference type="InterPro" id="IPR003607">
    <property type="entry name" value="HD/PDEase_dom"/>
</dbReference>
<dbReference type="GO" id="GO:0016462">
    <property type="term" value="F:pyrophosphatase activity"/>
    <property type="evidence" value="ECO:0007669"/>
    <property type="project" value="TreeGrafter"/>
</dbReference>
<evidence type="ECO:0000313" key="5">
    <source>
        <dbReference type="EMBL" id="PDW04799.1"/>
    </source>
</evidence>
<dbReference type="PIRSF" id="PIRSF001267">
    <property type="entry name" value="Pyrophosphatase_GppA_Ppx"/>
    <property type="match status" value="1"/>
</dbReference>
<evidence type="ECO:0000259" key="3">
    <source>
        <dbReference type="Pfam" id="PF02541"/>
    </source>
</evidence>
<dbReference type="Proteomes" id="UP000220527">
    <property type="component" value="Unassembled WGS sequence"/>
</dbReference>
<organism evidence="5 6">
    <name type="scientific">Candidatus Viridilinea mediisalina</name>
    <dbReference type="NCBI Taxonomy" id="2024553"/>
    <lineage>
        <taxon>Bacteria</taxon>
        <taxon>Bacillati</taxon>
        <taxon>Chloroflexota</taxon>
        <taxon>Chloroflexia</taxon>
        <taxon>Chloroflexales</taxon>
        <taxon>Chloroflexineae</taxon>
        <taxon>Oscillochloridaceae</taxon>
        <taxon>Candidatus Viridilinea</taxon>
    </lineage>
</organism>
<dbReference type="InterPro" id="IPR043129">
    <property type="entry name" value="ATPase_NBD"/>
</dbReference>
<feature type="domain" description="Ppx/GppA phosphatase C-terminal" evidence="4">
    <location>
        <begin position="315"/>
        <end position="457"/>
    </location>
</feature>
<dbReference type="EMBL" id="NQWI01000004">
    <property type="protein sequence ID" value="PDW04799.1"/>
    <property type="molecule type" value="Genomic_DNA"/>
</dbReference>
<proteinExistence type="inferred from homology"/>
<dbReference type="InterPro" id="IPR003695">
    <property type="entry name" value="Ppx_GppA_N"/>
</dbReference>
<feature type="domain" description="Ppx/GppA phosphatase N-terminal" evidence="3">
    <location>
        <begin position="21"/>
        <end position="301"/>
    </location>
</feature>
<dbReference type="Pfam" id="PF02541">
    <property type="entry name" value="Ppx-GppA"/>
    <property type="match status" value="1"/>
</dbReference>
<dbReference type="Gene3D" id="1.10.3210.10">
    <property type="entry name" value="Hypothetical protein af1432"/>
    <property type="match status" value="1"/>
</dbReference>
<dbReference type="InterPro" id="IPR050273">
    <property type="entry name" value="GppA/Ppx_hydrolase"/>
</dbReference>
<dbReference type="SUPFAM" id="SSF109604">
    <property type="entry name" value="HD-domain/PDEase-like"/>
    <property type="match status" value="1"/>
</dbReference>
<name>A0A2A6RPK0_9CHLR</name>
<gene>
    <name evidence="5" type="ORF">CJ255_01785</name>
</gene>
<dbReference type="InterPro" id="IPR048950">
    <property type="entry name" value="Ppx_GppA_C"/>
</dbReference>
<dbReference type="AlphaFoldDB" id="A0A2A6RPK0"/>
<protein>
    <submittedName>
        <fullName evidence="5">Exopolyphosphatase</fullName>
    </submittedName>
</protein>
<sequence length="505" mass="56064">MEKIAIIDLGSNTTRLIVMAYERGSCFRLIDEVSEAVRLAEGVGPNRELQPEPIRRAVNALSMFNRFCKSTAVNHVVAVGTSAIREAANQEEFWRALRAETDLDLRIITTQEEGYYGFLGTANALGLRHGVTFDTGGGSTQVVAVQDGRPTESFSVQAGVLRFTERYVNSDPISKRDLRELRAAAQQAFSGLAWLKADTGQRLAGMGGTVRTLARIDQKARNYPLDRVHAYTLTRAAIAAISEQLIQKNRREREQIPGLKRDRADVTLAGAVIIEALMDQGGFSELTVSGQGLREGLFYAHFLAPNDPPILEDPRSFSILNLARLSHFQEAHCHKVAELSLSLFDQLIPLHGYGAWERDLLAQAAMIHDIGVAVGYYDHHKHGEYLVHNSLLLGFSHRESIMLSALVRNHRKGFTDATPYAAILKPEDSTRIARLSALLRIAEYLERGKSQVVQAVRVELGPPIRILVQATGDAQLEVWDAARRSNLFRKAYNQELEILLAPSPR</sequence>
<comment type="similarity">
    <text evidence="1">Belongs to the GppA/Ppx family.</text>
</comment>
<evidence type="ECO:0000256" key="2">
    <source>
        <dbReference type="ARBA" id="ARBA00022801"/>
    </source>
</evidence>
<evidence type="ECO:0000313" key="6">
    <source>
        <dbReference type="Proteomes" id="UP000220527"/>
    </source>
</evidence>
<evidence type="ECO:0000259" key="4">
    <source>
        <dbReference type="Pfam" id="PF21447"/>
    </source>
</evidence>
<evidence type="ECO:0000256" key="1">
    <source>
        <dbReference type="ARBA" id="ARBA00007125"/>
    </source>
</evidence>
<dbReference type="CDD" id="cd24052">
    <property type="entry name" value="ASKHA_NBD_HpPPX-GppA-like"/>
    <property type="match status" value="1"/>
</dbReference>
<dbReference type="PANTHER" id="PTHR30005">
    <property type="entry name" value="EXOPOLYPHOSPHATASE"/>
    <property type="match status" value="1"/>
</dbReference>
<comment type="caution">
    <text evidence="5">The sequence shown here is derived from an EMBL/GenBank/DDBJ whole genome shotgun (WGS) entry which is preliminary data.</text>
</comment>
<dbReference type="Gene3D" id="3.30.420.40">
    <property type="match status" value="1"/>
</dbReference>
<keyword evidence="2" id="KW-0378">Hydrolase</keyword>
<dbReference type="SUPFAM" id="SSF53067">
    <property type="entry name" value="Actin-like ATPase domain"/>
    <property type="match status" value="2"/>
</dbReference>
<reference evidence="6" key="1">
    <citation type="submission" date="2017-08" db="EMBL/GenBank/DDBJ databases">
        <authorList>
            <person name="Grouzdev D.S."/>
            <person name="Gaisin V.A."/>
            <person name="Rysina M.S."/>
            <person name="Gorlenko V.M."/>
        </authorList>
    </citation>
    <scope>NUCLEOTIDE SEQUENCE [LARGE SCALE GENOMIC DNA]</scope>
    <source>
        <strain evidence="6">Kir15-3F</strain>
    </source>
</reference>